<organism evidence="1">
    <name type="scientific">Fusarium oxysporum f. sp. melonis 26406</name>
    <dbReference type="NCBI Taxonomy" id="1089452"/>
    <lineage>
        <taxon>Eukaryota</taxon>
        <taxon>Fungi</taxon>
        <taxon>Dikarya</taxon>
        <taxon>Ascomycota</taxon>
        <taxon>Pezizomycotina</taxon>
        <taxon>Sordariomycetes</taxon>
        <taxon>Hypocreomycetidae</taxon>
        <taxon>Hypocreales</taxon>
        <taxon>Nectriaceae</taxon>
        <taxon>Fusarium</taxon>
        <taxon>Fusarium oxysporum species complex</taxon>
    </lineage>
</organism>
<gene>
    <name evidence="1" type="ORF">FOMG_18911</name>
</gene>
<reference evidence="1" key="2">
    <citation type="submission" date="2014-02" db="EMBL/GenBank/DDBJ databases">
        <title>Annotation of the Genome Sequence of Fusarium oxysporum f. sp. melonis 26406.</title>
        <authorList>
            <consortium name="The Broad Institute Genomics Platform"/>
            <person name="Ma L.-J."/>
            <person name="Corby-Kistler H."/>
            <person name="Broz K."/>
            <person name="Gale L.R."/>
            <person name="Jonkers W."/>
            <person name="O'Donnell K."/>
            <person name="Ploetz R."/>
            <person name="Steinberg C."/>
            <person name="Schwartz D.C."/>
            <person name="VanEtten H."/>
            <person name="Zhou S."/>
            <person name="Young S.K."/>
            <person name="Zeng Q."/>
            <person name="Gargeya S."/>
            <person name="Fitzgerald M."/>
            <person name="Abouelleil A."/>
            <person name="Alvarado L."/>
            <person name="Chapman S.B."/>
            <person name="Gainer-Dewar J."/>
            <person name="Goldberg J."/>
            <person name="Griggs A."/>
            <person name="Gujja S."/>
            <person name="Hansen M."/>
            <person name="Howarth C."/>
            <person name="Imamovic A."/>
            <person name="Ireland A."/>
            <person name="Larimer J."/>
            <person name="McCowan C."/>
            <person name="Murphy C."/>
            <person name="Pearson M."/>
            <person name="Poon T.W."/>
            <person name="Priest M."/>
            <person name="Roberts A."/>
            <person name="Saif S."/>
            <person name="Shea T."/>
            <person name="Sykes S."/>
            <person name="Wortman J."/>
            <person name="Nusbaum C."/>
            <person name="Birren B."/>
        </authorList>
    </citation>
    <scope>NUCLEOTIDE SEQUENCE</scope>
    <source>
        <strain evidence="1">26406</strain>
    </source>
</reference>
<dbReference type="EMBL" id="KI980387">
    <property type="protein sequence ID" value="EXK24351.1"/>
    <property type="molecule type" value="Genomic_DNA"/>
</dbReference>
<dbReference type="Proteomes" id="UP000030703">
    <property type="component" value="Unassembled WGS sequence"/>
</dbReference>
<evidence type="ECO:0000313" key="1">
    <source>
        <dbReference type="EMBL" id="EXK24351.1"/>
    </source>
</evidence>
<dbReference type="AlphaFoldDB" id="W9ZTB7"/>
<sequence>MVDVEIKLLILKPYAKHIFKSQQGLREAMFQEGPDVTFIFRPMPLIESALQGAKIEIGNYSERVYGNGGDLDKFHKLYHDSVGPLKELKAL</sequence>
<accession>W9ZTB7</accession>
<reference evidence="1" key="1">
    <citation type="submission" date="2012-04" db="EMBL/GenBank/DDBJ databases">
        <title>The Genome Sequence of Fusarium oxysporum melonis.</title>
        <authorList>
            <consortium name="The Broad Institute Genome Sequencing Platform"/>
            <person name="Ma L.-J."/>
            <person name="Gale L.R."/>
            <person name="Schwartz D.C."/>
            <person name="Zhou S."/>
            <person name="Corby-Kistler H."/>
            <person name="Young S.K."/>
            <person name="Zeng Q."/>
            <person name="Gargeya S."/>
            <person name="Fitzgerald M."/>
            <person name="Haas B."/>
            <person name="Abouelleil A."/>
            <person name="Alvarado L."/>
            <person name="Arachchi H.M."/>
            <person name="Berlin A."/>
            <person name="Brown A."/>
            <person name="Chapman S.B."/>
            <person name="Chen Z."/>
            <person name="Dunbar C."/>
            <person name="Freedman E."/>
            <person name="Gearin G."/>
            <person name="Goldberg J."/>
            <person name="Griggs A."/>
            <person name="Gujja S."/>
            <person name="Heiman D."/>
            <person name="Howarth C."/>
            <person name="Larson L."/>
            <person name="Lui A."/>
            <person name="MacDonald P.J.P."/>
            <person name="Montmayeur A."/>
            <person name="Murphy C."/>
            <person name="Neiman D."/>
            <person name="Pearson M."/>
            <person name="Priest M."/>
            <person name="Roberts A."/>
            <person name="Saif S."/>
            <person name="Shea T."/>
            <person name="Shenoy N."/>
            <person name="Sisk P."/>
            <person name="Stolte C."/>
            <person name="Sykes S."/>
            <person name="Wortman J."/>
            <person name="Nusbaum C."/>
            <person name="Birren B."/>
        </authorList>
    </citation>
    <scope>NUCLEOTIDE SEQUENCE</scope>
    <source>
        <strain evidence="1">26406</strain>
    </source>
</reference>
<dbReference type="HOGENOM" id="CLU_168424_0_0_1"/>
<dbReference type="VEuPathDB" id="FungiDB:FOMG_18911"/>
<protein>
    <submittedName>
        <fullName evidence="1">Uncharacterized protein</fullName>
    </submittedName>
</protein>
<proteinExistence type="predicted"/>
<name>W9ZTB7_FUSOX</name>